<dbReference type="PANTHER" id="PTHR42959:SF1">
    <property type="entry name" value="CARBAMOYLTRANSFERASE HYPF"/>
    <property type="match status" value="1"/>
</dbReference>
<dbReference type="InterPro" id="IPR041440">
    <property type="entry name" value="HypF_C"/>
</dbReference>
<gene>
    <name evidence="12" type="primary">hypF</name>
    <name evidence="12" type="ORF">C7B81_10370</name>
</gene>
<dbReference type="InterPro" id="IPR006070">
    <property type="entry name" value="Sua5-like_dom"/>
</dbReference>
<reference evidence="12 13" key="2">
    <citation type="submission" date="2018-03" db="EMBL/GenBank/DDBJ databases">
        <title>The ancient ancestry and fast evolution of plastids.</title>
        <authorList>
            <person name="Moore K.R."/>
            <person name="Magnabosco C."/>
            <person name="Momper L."/>
            <person name="Gold D.A."/>
            <person name="Bosak T."/>
            <person name="Fournier G.P."/>
        </authorList>
    </citation>
    <scope>NUCLEOTIDE SEQUENCE [LARGE SCALE GENOMIC DNA]</scope>
    <source>
        <strain evidence="12 13">CCALA 015</strain>
    </source>
</reference>
<dbReference type="PROSITE" id="PS51163">
    <property type="entry name" value="YRDC"/>
    <property type="match status" value="1"/>
</dbReference>
<dbReference type="SUPFAM" id="SSF55821">
    <property type="entry name" value="YrdC/RibB"/>
    <property type="match status" value="1"/>
</dbReference>
<proteinExistence type="inferred from homology"/>
<keyword evidence="4" id="KW-0479">Metal-binding</keyword>
<dbReference type="Pfam" id="PF01300">
    <property type="entry name" value="Sua5_yciO_yrdC"/>
    <property type="match status" value="1"/>
</dbReference>
<dbReference type="RefSeq" id="WP_106221460.1">
    <property type="nucleotide sequence ID" value="NZ_PVWP01000006.1"/>
</dbReference>
<evidence type="ECO:0000259" key="11">
    <source>
        <dbReference type="PROSITE" id="PS51163"/>
    </source>
</evidence>
<dbReference type="Gene3D" id="3.30.420.40">
    <property type="match status" value="1"/>
</dbReference>
<dbReference type="InterPro" id="IPR001792">
    <property type="entry name" value="Acylphosphatase-like_dom"/>
</dbReference>
<comment type="caution">
    <text evidence="12">The sequence shown here is derived from an EMBL/GenBank/DDBJ whole genome shotgun (WGS) entry which is preliminary data.</text>
</comment>
<dbReference type="InterPro" id="IPR051060">
    <property type="entry name" value="Carbamoyltrans_HypF-like"/>
</dbReference>
<comment type="catalytic activity">
    <reaction evidence="8">
        <text>an acyl phosphate + H2O = a carboxylate + phosphate + H(+)</text>
        <dbReference type="Rhea" id="RHEA:14965"/>
        <dbReference type="ChEBI" id="CHEBI:15377"/>
        <dbReference type="ChEBI" id="CHEBI:15378"/>
        <dbReference type="ChEBI" id="CHEBI:29067"/>
        <dbReference type="ChEBI" id="CHEBI:43474"/>
        <dbReference type="ChEBI" id="CHEBI:59918"/>
        <dbReference type="EC" id="3.6.1.7"/>
    </reaction>
</comment>
<evidence type="ECO:0000259" key="10">
    <source>
        <dbReference type="PROSITE" id="PS51160"/>
    </source>
</evidence>
<name>A0ABX5F9T2_9CHRO</name>
<dbReference type="InterPro" id="IPR036046">
    <property type="entry name" value="Acylphosphatase-like_dom_sf"/>
</dbReference>
<dbReference type="PANTHER" id="PTHR42959">
    <property type="entry name" value="CARBAMOYLTRANSFERASE"/>
    <property type="match status" value="1"/>
</dbReference>
<reference evidence="12 13" key="1">
    <citation type="submission" date="2018-02" db="EMBL/GenBank/DDBJ databases">
        <authorList>
            <person name="Moore K."/>
            <person name="Momper L."/>
        </authorList>
    </citation>
    <scope>NUCLEOTIDE SEQUENCE [LARGE SCALE GENOMIC DNA]</scope>
    <source>
        <strain evidence="12 13">CCALA 015</strain>
    </source>
</reference>
<evidence type="ECO:0000256" key="9">
    <source>
        <dbReference type="SAM" id="MobiDB-lite"/>
    </source>
</evidence>
<dbReference type="Gene3D" id="3.30.110.120">
    <property type="match status" value="1"/>
</dbReference>
<dbReference type="EC" id="3.6.1.7" evidence="8"/>
<feature type="domain" description="Acylphosphatase-like" evidence="10">
    <location>
        <begin position="9"/>
        <end position="101"/>
    </location>
</feature>
<organism evidence="12 13">
    <name type="scientific">Aphanothece cf. minutissima CCALA 015</name>
    <dbReference type="NCBI Taxonomy" id="2107695"/>
    <lineage>
        <taxon>Bacteria</taxon>
        <taxon>Bacillati</taxon>
        <taxon>Cyanobacteriota</taxon>
        <taxon>Cyanophyceae</taxon>
        <taxon>Oscillatoriophycideae</taxon>
        <taxon>Chroococcales</taxon>
        <taxon>Aphanothecaceae</taxon>
        <taxon>Aphanothece</taxon>
    </lineage>
</organism>
<dbReference type="Pfam" id="PF00708">
    <property type="entry name" value="Acylphosphatase"/>
    <property type="match status" value="1"/>
</dbReference>
<dbReference type="Pfam" id="PF17788">
    <property type="entry name" value="HypF_C"/>
    <property type="match status" value="1"/>
</dbReference>
<feature type="region of interest" description="Disordered" evidence="9">
    <location>
        <begin position="672"/>
        <end position="699"/>
    </location>
</feature>
<evidence type="ECO:0000313" key="13">
    <source>
        <dbReference type="Proteomes" id="UP000238218"/>
    </source>
</evidence>
<dbReference type="InterPro" id="IPR055128">
    <property type="entry name" value="HypF_C_2"/>
</dbReference>
<evidence type="ECO:0000256" key="4">
    <source>
        <dbReference type="ARBA" id="ARBA00022723"/>
    </source>
</evidence>
<evidence type="ECO:0000256" key="8">
    <source>
        <dbReference type="PROSITE-ProRule" id="PRU00520"/>
    </source>
</evidence>
<dbReference type="InterPro" id="IPR017945">
    <property type="entry name" value="DHBP_synth_RibB-like_a/b_dom"/>
</dbReference>
<evidence type="ECO:0000256" key="2">
    <source>
        <dbReference type="ARBA" id="ARBA00008097"/>
    </source>
</evidence>
<keyword evidence="3" id="KW-0436">Ligase</keyword>
<dbReference type="Gene3D" id="3.90.870.50">
    <property type="match status" value="1"/>
</dbReference>
<protein>
    <recommendedName>
        <fullName evidence="8">acylphosphatase</fullName>
        <ecNumber evidence="8">3.6.1.7</ecNumber>
    </recommendedName>
</protein>
<dbReference type="EMBL" id="PVWP01000006">
    <property type="protein sequence ID" value="PSB37338.1"/>
    <property type="molecule type" value="Genomic_DNA"/>
</dbReference>
<keyword evidence="5" id="KW-0863">Zinc-finger</keyword>
<accession>A0ABX5F9T2</accession>
<evidence type="ECO:0000256" key="1">
    <source>
        <dbReference type="ARBA" id="ARBA00004711"/>
    </source>
</evidence>
<feature type="active site" evidence="8">
    <location>
        <position position="24"/>
    </location>
</feature>
<comment type="pathway">
    <text evidence="1">Protein modification; [NiFe] hydrogenase maturation.</text>
</comment>
<dbReference type="NCBIfam" id="TIGR00143">
    <property type="entry name" value="hypF"/>
    <property type="match status" value="1"/>
</dbReference>
<dbReference type="Pfam" id="PF07503">
    <property type="entry name" value="zf-HYPF"/>
    <property type="match status" value="2"/>
</dbReference>
<keyword evidence="8" id="KW-0378">Hydrolase</keyword>
<dbReference type="Gene3D" id="3.30.420.360">
    <property type="match status" value="1"/>
</dbReference>
<evidence type="ECO:0000256" key="3">
    <source>
        <dbReference type="ARBA" id="ARBA00022598"/>
    </source>
</evidence>
<dbReference type="Proteomes" id="UP000238218">
    <property type="component" value="Unassembled WGS sequence"/>
</dbReference>
<dbReference type="InterPro" id="IPR004421">
    <property type="entry name" value="Carbamoyltransferase_HypF"/>
</dbReference>
<dbReference type="PROSITE" id="PS51160">
    <property type="entry name" value="ACYLPHOSPHATASE_3"/>
    <property type="match status" value="1"/>
</dbReference>
<dbReference type="SUPFAM" id="SSF54975">
    <property type="entry name" value="Acylphosphatase/BLUF domain-like"/>
    <property type="match status" value="1"/>
</dbReference>
<dbReference type="InterPro" id="IPR011125">
    <property type="entry name" value="Znf_HypF"/>
</dbReference>
<evidence type="ECO:0000313" key="12">
    <source>
        <dbReference type="EMBL" id="PSB37338.1"/>
    </source>
</evidence>
<keyword evidence="13" id="KW-1185">Reference proteome</keyword>
<feature type="active site" evidence="8">
    <location>
        <position position="42"/>
    </location>
</feature>
<feature type="domain" description="YrdC-like" evidence="11">
    <location>
        <begin position="224"/>
        <end position="417"/>
    </location>
</feature>
<comment type="similarity">
    <text evidence="2">Belongs to the carbamoyltransferase HypF family.</text>
</comment>
<keyword evidence="6" id="KW-0862">Zinc</keyword>
<evidence type="ECO:0000256" key="6">
    <source>
        <dbReference type="ARBA" id="ARBA00022833"/>
    </source>
</evidence>
<evidence type="ECO:0000256" key="5">
    <source>
        <dbReference type="ARBA" id="ARBA00022771"/>
    </source>
</evidence>
<dbReference type="Pfam" id="PF22521">
    <property type="entry name" value="HypF_C_2"/>
    <property type="match status" value="1"/>
</dbReference>
<sequence>MPPLAGQAQLRLECRGVVQGVGFRPLVHRLARDLDLRGEVENGPGTVRLRLEGDRRSLETFLRRLPQQLPPGARLEPLDPVWSAAAGPAAGPFQAGVRILVGQSRPLSIDLIASSLVADRAPCRACLAELADPADRRFGYPFISCCDCGPRFSIATAEPWARAQTTLAPFALCPACRREFEDPSDRRFHAETIACPVCGPRLALLDASGVPLTGSRTGDDASPRALIRACCDLLAAGKVLALQGVGGFQLLVDATDATAVARLRRRKRRPAKPFALLVAEGGALAPFCVIDAAERRALEDPAAPIVLLRRRPGAPDALPGVAPGSPCLGAMLPASPLHHLLARAFGRPLVATSGNPSGEPLCIDPAEAVRRLGAAAGAGEPIAEAFLVHDRDIARPLDDSVLQVIDGRPALLRRARGYAPEPLALGPVPGGSQAGVPGGLVALGGDLKSAPALALEGRVWLSPHLGDLAEGRLLSRLAAGLEAIDRRWGDGVGAIACDAHPGYLSHQLAEAQPWPRRTVQHHRAHGLAVLAEHGLAPPLLAFTWDGLGYAPAAGGGARLWGGELLLLGGPGGLPCERRVALRPFPLPGGERAMAEPRRAALGLLAAAGPWALGHPGARHTLAAFAAEERRLLLQAIAGGCNSPLTTSVGRLFDAVASLLGLLQVQSHEGEGGLRLQGAASTAPAGRGPGAPGPAPGDWSLPLVPPGAVTAAGADGPSLGWLDWEPLLLALLAAIAAGTPASVCAARFHHALVAALAGTAAIAAAALPTSAPTPAEGVPVALAGGCFQNRLLLEGVIGALRARGLRPFWPELVPCNDGGLALGQLWAAAGPWADPAGGPTTRGRDHAP</sequence>
<evidence type="ECO:0000256" key="7">
    <source>
        <dbReference type="ARBA" id="ARBA00048220"/>
    </source>
</evidence>
<comment type="catalytic activity">
    <reaction evidence="7">
        <text>C-terminal L-cysteinyl-[HypE protein] + carbamoyl phosphate + ATP + H2O = C-terminal S-carboxamide-L-cysteinyl-[HypE protein] + AMP + phosphate + diphosphate + H(+)</text>
        <dbReference type="Rhea" id="RHEA:55636"/>
        <dbReference type="Rhea" id="RHEA-COMP:14247"/>
        <dbReference type="Rhea" id="RHEA-COMP:14392"/>
        <dbReference type="ChEBI" id="CHEBI:15377"/>
        <dbReference type="ChEBI" id="CHEBI:15378"/>
        <dbReference type="ChEBI" id="CHEBI:30616"/>
        <dbReference type="ChEBI" id="CHEBI:33019"/>
        <dbReference type="ChEBI" id="CHEBI:43474"/>
        <dbReference type="ChEBI" id="CHEBI:58228"/>
        <dbReference type="ChEBI" id="CHEBI:76913"/>
        <dbReference type="ChEBI" id="CHEBI:139126"/>
        <dbReference type="ChEBI" id="CHEBI:456215"/>
    </reaction>
</comment>